<dbReference type="InterPro" id="IPR033856">
    <property type="entry name" value="Trp_halogen"/>
</dbReference>
<accession>A0A0B3RNZ6</accession>
<dbReference type="EMBL" id="JSUQ01000009">
    <property type="protein sequence ID" value="KHQ52885.1"/>
    <property type="molecule type" value="Genomic_DNA"/>
</dbReference>
<feature type="binding site" evidence="2">
    <location>
        <begin position="13"/>
        <end position="16"/>
    </location>
    <ligand>
        <name>FAD</name>
        <dbReference type="ChEBI" id="CHEBI:57692"/>
    </ligand>
</feature>
<feature type="binding site" evidence="2">
    <location>
        <position position="188"/>
    </location>
    <ligand>
        <name>FAD</name>
        <dbReference type="ChEBI" id="CHEBI:57692"/>
    </ligand>
</feature>
<evidence type="ECO:0000256" key="1">
    <source>
        <dbReference type="PIRSR" id="PIRSR011396-1"/>
    </source>
</evidence>
<evidence type="ECO:0000313" key="4">
    <source>
        <dbReference type="Proteomes" id="UP000030960"/>
    </source>
</evidence>
<name>A0A0B3RNZ6_9RHOB</name>
<dbReference type="RefSeq" id="WP_082024637.1">
    <property type="nucleotide sequence ID" value="NZ_JSUQ01000009.1"/>
</dbReference>
<evidence type="ECO:0000313" key="3">
    <source>
        <dbReference type="EMBL" id="KHQ52885.1"/>
    </source>
</evidence>
<proteinExistence type="predicted"/>
<organism evidence="3 4">
    <name type="scientific">Mameliella alba</name>
    <dbReference type="NCBI Taxonomy" id="561184"/>
    <lineage>
        <taxon>Bacteria</taxon>
        <taxon>Pseudomonadati</taxon>
        <taxon>Pseudomonadota</taxon>
        <taxon>Alphaproteobacteria</taxon>
        <taxon>Rhodobacterales</taxon>
        <taxon>Roseobacteraceae</taxon>
        <taxon>Mameliella</taxon>
    </lineage>
</organism>
<dbReference type="GO" id="GO:0000166">
    <property type="term" value="F:nucleotide binding"/>
    <property type="evidence" value="ECO:0007669"/>
    <property type="project" value="UniProtKB-KW"/>
</dbReference>
<dbReference type="Proteomes" id="UP000030960">
    <property type="component" value="Unassembled WGS sequence"/>
</dbReference>
<dbReference type="STRING" id="561184.SAMN05216376_11049"/>
<keyword evidence="2" id="KW-0547">Nucleotide-binding</keyword>
<dbReference type="Pfam" id="PF04820">
    <property type="entry name" value="Trp_halogenase"/>
    <property type="match status" value="1"/>
</dbReference>
<dbReference type="PANTHER" id="PTHR43747:SF4">
    <property type="entry name" value="FLAVIN-DEPENDENT TRYPTOPHAN HALOGENASE"/>
    <property type="match status" value="1"/>
</dbReference>
<dbReference type="PIRSF" id="PIRSF011396">
    <property type="entry name" value="Trp_halogenase"/>
    <property type="match status" value="1"/>
</dbReference>
<dbReference type="PANTHER" id="PTHR43747">
    <property type="entry name" value="FAD-BINDING PROTEIN"/>
    <property type="match status" value="1"/>
</dbReference>
<sequence length="536" mass="60180">MGDPVTSITIVGGGTAGWLAACFLRTKCAPKIKITLIESPNVPTVGVGEATVPHMPVTLREMGIDDQEFMRRCNASFKMGVMFNDWNVDRKGRFIRYMNPFASPPRIEGVEAGHYFQAYGAGNRDYIRSFSPLMDLFESWKCPFSLNKQGEDPMPRAGYAYHLDAVKFAGLLAERGRDHGIEHILDDVDDVELDERGFVAALILRETGRHPVQLVLDCTGFRGLVIQKALGEPFDSYADYLGNDRAMALQVPHPDPEKIRAATQSTALGAGWSWAVPLFNRIGTGYVFSSAHRTDDEAAEEFLAHLGDMAPPGAEPRVIPMRVGRSRRAWVKNCIALGLSGGFIEPLESTAIHMIDMGLRWLLQYFPSQDYEDATRDAYNRVSDGMFNEVRDFICLHYRLNNRTDDPYWMDSRTQLKISDRLEHLLDLWRHQLPTPLDVPSAHLFTYNVFTAVLLGKQVYDNGYGEGQLNRSFALPEKPWKAFLRQSAARNRAVLDHKADHRRVLLALRGELRAGMRANTRLGEVDESGAAESALF</sequence>
<keyword evidence="2" id="KW-0274">FAD</keyword>
<dbReference type="InterPro" id="IPR050816">
    <property type="entry name" value="Flavin-dep_Halogenase_NPB"/>
</dbReference>
<gene>
    <name evidence="3" type="ORF">OA50_02429</name>
</gene>
<evidence type="ECO:0000256" key="2">
    <source>
        <dbReference type="PIRSR" id="PIRSR011396-2"/>
    </source>
</evidence>
<feature type="binding site" evidence="2">
    <location>
        <position position="352"/>
    </location>
    <ligand>
        <name>FAD</name>
        <dbReference type="ChEBI" id="CHEBI:57692"/>
    </ligand>
</feature>
<dbReference type="OrthoDB" id="462203at2"/>
<keyword evidence="2" id="KW-0285">Flavoprotein</keyword>
<feature type="binding site" evidence="2">
    <location>
        <position position="348"/>
    </location>
    <ligand>
        <name>L-tryptophan</name>
        <dbReference type="ChEBI" id="CHEBI:57912"/>
    </ligand>
</feature>
<dbReference type="AlphaFoldDB" id="A0A0B3RNZ6"/>
<protein>
    <submittedName>
        <fullName evidence="3">Putative Tryptophan halogenase</fullName>
    </submittedName>
</protein>
<dbReference type="InterPro" id="IPR036188">
    <property type="entry name" value="FAD/NAD-bd_sf"/>
</dbReference>
<keyword evidence="4" id="KW-1185">Reference proteome</keyword>
<feature type="binding site" evidence="2">
    <location>
        <position position="339"/>
    </location>
    <ligand>
        <name>FAD</name>
        <dbReference type="ChEBI" id="CHEBI:57692"/>
    </ligand>
</feature>
<dbReference type="SUPFAM" id="SSF51905">
    <property type="entry name" value="FAD/NAD(P)-binding domain"/>
    <property type="match status" value="1"/>
</dbReference>
<dbReference type="GO" id="GO:0004497">
    <property type="term" value="F:monooxygenase activity"/>
    <property type="evidence" value="ECO:0007669"/>
    <property type="project" value="InterPro"/>
</dbReference>
<feature type="binding site" evidence="2">
    <location>
        <position position="78"/>
    </location>
    <ligand>
        <name>7-chloro-L-tryptophan</name>
        <dbReference type="ChEBI" id="CHEBI:58713"/>
    </ligand>
</feature>
<dbReference type="Gene3D" id="3.50.50.60">
    <property type="entry name" value="FAD/NAD(P)-binding domain"/>
    <property type="match status" value="1"/>
</dbReference>
<dbReference type="InterPro" id="IPR006905">
    <property type="entry name" value="Flavin_halogenase"/>
</dbReference>
<comment type="caution">
    <text evidence="3">The sequence shown here is derived from an EMBL/GenBank/DDBJ whole genome shotgun (WGS) entry which is preliminary data.</text>
</comment>
<dbReference type="PATRIC" id="fig|1515334.3.peg.2445"/>
<feature type="active site" evidence="1">
    <location>
        <position position="78"/>
    </location>
</feature>
<reference evidence="3 4" key="1">
    <citation type="submission" date="2014-10" db="EMBL/GenBank/DDBJ databases">
        <title>Genome sequence of Ponticoccus sp. strain UMTAT08 isolated from clonal culture of toxic dinoflagellate Alexandrium tamiyavanichii.</title>
        <authorList>
            <person name="Gan H.Y."/>
            <person name="Muhd D.-D."/>
            <person name="Mohd Noor M.E."/>
            <person name="Yeong Y.S."/>
            <person name="Usup G."/>
        </authorList>
    </citation>
    <scope>NUCLEOTIDE SEQUENCE [LARGE SCALE GENOMIC DNA]</scope>
    <source>
        <strain evidence="3 4">UMTAT08</strain>
    </source>
</reference>